<dbReference type="PANTHER" id="PTHR38753">
    <property type="entry name" value="SLR1441 PROTEIN"/>
    <property type="match status" value="1"/>
</dbReference>
<dbReference type="SUPFAM" id="SSF57997">
    <property type="entry name" value="Tropomyosin"/>
    <property type="match status" value="1"/>
</dbReference>
<dbReference type="Gene3D" id="1.10.287.2610">
    <property type="match status" value="1"/>
</dbReference>
<accession>A0AAU8GZD7</accession>
<feature type="region of interest" description="Disordered" evidence="1">
    <location>
        <begin position="173"/>
        <end position="205"/>
    </location>
</feature>
<sequence length="339" mass="39020">MIFGIELIEELEKLDPAVRTAFLKILRLIEQTIGDVVKKEDFLALKRAVEELSENVKELSKNVKELAEAQKHAEERLTRLEQTVAELAEAQKHAEERLTRLEQTVAELAEAQKHAEERLTRLEQTVAELAEAQKHAEERLTRLEQTVAELAEAQKEMQKEVSRLDKAIQELSEAQKRTEQRVEELAEAQKRTEESLRKLTEEHKKTREHLGGLSNTVGYILENEAYKHLPKLLMEDFGIDVEGRLIRDFIELPDGRYEEVNIFGKGRKNGKELIIVGEAKTQLKKADIDAFLKKLSKIEKVHAQEKILLMVTHQVVNPQVFKYAQQKGIAKVYLSYQFA</sequence>
<dbReference type="AlphaFoldDB" id="A0AAU8GZD7"/>
<dbReference type="RefSeq" id="WP_353685554.1">
    <property type="nucleotide sequence ID" value="NZ_CP144374.1"/>
</dbReference>
<gene>
    <name evidence="2" type="ORF">V4D31_05975</name>
</gene>
<protein>
    <recommendedName>
        <fullName evidence="3">Chordopoxvirus fusion protein</fullName>
    </recommendedName>
</protein>
<evidence type="ECO:0000313" key="2">
    <source>
        <dbReference type="EMBL" id="XCH47896.1"/>
    </source>
</evidence>
<dbReference type="EMBL" id="CP144374">
    <property type="protein sequence ID" value="XCH47896.1"/>
    <property type="molecule type" value="Genomic_DNA"/>
</dbReference>
<dbReference type="KEGG" id="tob:V4D31_05975"/>
<dbReference type="PANTHER" id="PTHR38753:SF1">
    <property type="entry name" value="SLR1441 PROTEIN"/>
    <property type="match status" value="1"/>
</dbReference>
<proteinExistence type="predicted"/>
<name>A0AAU8GZD7_9BACT</name>
<organism evidence="2">
    <name type="scientific">Thermodesulfovibrio obliviosus</name>
    <dbReference type="NCBI Taxonomy" id="3118332"/>
    <lineage>
        <taxon>Bacteria</taxon>
        <taxon>Pseudomonadati</taxon>
        <taxon>Nitrospirota</taxon>
        <taxon>Thermodesulfovibrionia</taxon>
        <taxon>Thermodesulfovibrionales</taxon>
        <taxon>Thermodesulfovibrionaceae</taxon>
        <taxon>Thermodesulfovibrio</taxon>
    </lineage>
</organism>
<reference evidence="2" key="1">
    <citation type="submission" date="2024-01" db="EMBL/GenBank/DDBJ databases">
        <title>The first autotrophic representatives of the genus Thermodesulfovibrio.</title>
        <authorList>
            <person name="Maltseva A.I."/>
            <person name="Elcheninov A.G."/>
            <person name="Kublanov I.V."/>
            <person name="Lebedinsky A.V."/>
            <person name="Frolov E.N."/>
        </authorList>
    </citation>
    <scope>NUCLEOTIDE SEQUENCE</scope>
    <source>
        <strain evidence="2">3462-1</strain>
    </source>
</reference>
<evidence type="ECO:0000256" key="1">
    <source>
        <dbReference type="SAM" id="MobiDB-lite"/>
    </source>
</evidence>
<evidence type="ECO:0008006" key="3">
    <source>
        <dbReference type="Google" id="ProtNLM"/>
    </source>
</evidence>